<dbReference type="Gene3D" id="2.20.28.30">
    <property type="entry name" value="RNA polymerase ii, chain L"/>
    <property type="match status" value="1"/>
</dbReference>
<dbReference type="EMBL" id="LIZT01000003">
    <property type="protein sequence ID" value="KPJ51288.1"/>
    <property type="molecule type" value="Genomic_DNA"/>
</dbReference>
<dbReference type="NCBIfam" id="TIGR02605">
    <property type="entry name" value="CxxC_CxxC_SSSS"/>
    <property type="match status" value="1"/>
</dbReference>
<comment type="caution">
    <text evidence="2">The sequence shown here is derived from an EMBL/GenBank/DDBJ whole genome shotgun (WGS) entry which is preliminary data.</text>
</comment>
<accession>A0A0S7WMB4</accession>
<dbReference type="AlphaFoldDB" id="A0A0S7WMB4"/>
<name>A0A0S7WMB4_UNCT6</name>
<reference evidence="2 3" key="1">
    <citation type="journal article" date="2015" name="Microbiome">
        <title>Genomic resolution of linkages in carbon, nitrogen, and sulfur cycling among widespread estuary sediment bacteria.</title>
        <authorList>
            <person name="Baker B.J."/>
            <person name="Lazar C.S."/>
            <person name="Teske A.P."/>
            <person name="Dick G.J."/>
        </authorList>
    </citation>
    <scope>NUCLEOTIDE SEQUENCE [LARGE SCALE GENOMIC DNA]</scope>
    <source>
        <strain evidence="2">DG_26</strain>
    </source>
</reference>
<dbReference type="Proteomes" id="UP000051124">
    <property type="component" value="Unassembled WGS sequence"/>
</dbReference>
<dbReference type="Pfam" id="PF09723">
    <property type="entry name" value="Zn_ribbon_8"/>
    <property type="match status" value="1"/>
</dbReference>
<organism evidence="2 3">
    <name type="scientific">candidate division TA06 bacterium DG_26</name>
    <dbReference type="NCBI Taxonomy" id="1703771"/>
    <lineage>
        <taxon>Bacteria</taxon>
        <taxon>Bacteria division TA06</taxon>
    </lineage>
</organism>
<sequence>MPTYSYKCRDCGEVFDLLIGVVADEEEPRCEKCGSHNLEKLITSFGVKSSGSRSDICTTPT</sequence>
<dbReference type="InterPro" id="IPR013429">
    <property type="entry name" value="Regulatory_FmdB_Zinc_ribbon"/>
</dbReference>
<dbReference type="SMART" id="SM00834">
    <property type="entry name" value="CxxC_CXXC_SSSS"/>
    <property type="match status" value="1"/>
</dbReference>
<proteinExistence type="predicted"/>
<evidence type="ECO:0000313" key="3">
    <source>
        <dbReference type="Proteomes" id="UP000051124"/>
    </source>
</evidence>
<evidence type="ECO:0000313" key="2">
    <source>
        <dbReference type="EMBL" id="KPJ51288.1"/>
    </source>
</evidence>
<gene>
    <name evidence="2" type="ORF">AMJ40_00325</name>
</gene>
<evidence type="ECO:0000259" key="1">
    <source>
        <dbReference type="SMART" id="SM00834"/>
    </source>
</evidence>
<protein>
    <recommendedName>
        <fullName evidence="1">Putative regulatory protein FmdB zinc ribbon domain-containing protein</fullName>
    </recommendedName>
</protein>
<feature type="domain" description="Putative regulatory protein FmdB zinc ribbon" evidence="1">
    <location>
        <begin position="1"/>
        <end position="43"/>
    </location>
</feature>